<comment type="caution">
    <text evidence="3">The sequence shown here is derived from an EMBL/GenBank/DDBJ whole genome shotgun (WGS) entry which is preliminary data.</text>
</comment>
<dbReference type="AlphaFoldDB" id="A0A5C6YQN9"/>
<dbReference type="RefSeq" id="WP_111814236.1">
    <property type="nucleotide sequence ID" value="NZ_CBCRZQ010000002.1"/>
</dbReference>
<feature type="signal peptide" evidence="1">
    <location>
        <begin position="1"/>
        <end position="19"/>
    </location>
</feature>
<keyword evidence="1" id="KW-0732">Signal</keyword>
<protein>
    <submittedName>
        <fullName evidence="3">DUF4296 domain-containing protein</fullName>
    </submittedName>
</protein>
<evidence type="ECO:0000313" key="3">
    <source>
        <dbReference type="EMBL" id="TXD69293.1"/>
    </source>
</evidence>
<name>A0A5C6YQN9_9FLAO</name>
<evidence type="ECO:0000313" key="4">
    <source>
        <dbReference type="Proteomes" id="UP000321945"/>
    </source>
</evidence>
<keyword evidence="4" id="KW-1185">Reference proteome</keyword>
<organism evidence="3 4">
    <name type="scientific">Aequorivita lipolytica</name>
    <dbReference type="NCBI Taxonomy" id="153267"/>
    <lineage>
        <taxon>Bacteria</taxon>
        <taxon>Pseudomonadati</taxon>
        <taxon>Bacteroidota</taxon>
        <taxon>Flavobacteriia</taxon>
        <taxon>Flavobacteriales</taxon>
        <taxon>Flavobacteriaceae</taxon>
        <taxon>Aequorivita</taxon>
    </lineage>
</organism>
<gene>
    <name evidence="3" type="ORF">ESV24_08005</name>
</gene>
<dbReference type="OrthoDB" id="1525222at2"/>
<proteinExistence type="predicted"/>
<dbReference type="InterPro" id="IPR025381">
    <property type="entry name" value="DUF4296"/>
</dbReference>
<evidence type="ECO:0000259" key="2">
    <source>
        <dbReference type="Pfam" id="PF14129"/>
    </source>
</evidence>
<dbReference type="EMBL" id="VORU01000005">
    <property type="protein sequence ID" value="TXD69293.1"/>
    <property type="molecule type" value="Genomic_DNA"/>
</dbReference>
<dbReference type="Proteomes" id="UP000321945">
    <property type="component" value="Unassembled WGS sequence"/>
</dbReference>
<evidence type="ECO:0000256" key="1">
    <source>
        <dbReference type="SAM" id="SignalP"/>
    </source>
</evidence>
<sequence length="139" mass="15874">MKHAAFLFMLMLSFFGCQNVELPKKPENLIPKDQMVDILTETYMSNAARSVNNQTIIDKGIKMDSLIYNNFGIDSLQFANSNAYYAADINSYMDIFQKVEARLTTMQKKMDSIREMEKIGNDTIGEKNVSVEPIRDSLI</sequence>
<feature type="domain" description="DUF4296" evidence="2">
    <location>
        <begin position="26"/>
        <end position="108"/>
    </location>
</feature>
<dbReference type="PROSITE" id="PS51257">
    <property type="entry name" value="PROKAR_LIPOPROTEIN"/>
    <property type="match status" value="1"/>
</dbReference>
<feature type="chain" id="PRO_5022812859" evidence="1">
    <location>
        <begin position="20"/>
        <end position="139"/>
    </location>
</feature>
<dbReference type="Pfam" id="PF14129">
    <property type="entry name" value="DUF4296"/>
    <property type="match status" value="1"/>
</dbReference>
<accession>A0A5C6YQN9</accession>
<reference evidence="3 4" key="1">
    <citation type="submission" date="2019-08" db="EMBL/GenBank/DDBJ databases">
        <title>Genome of Aequorivita lipolytica Y10-2 (type strain).</title>
        <authorList>
            <person name="Bowman J.P."/>
        </authorList>
    </citation>
    <scope>NUCLEOTIDE SEQUENCE [LARGE SCALE GENOMIC DNA]</scope>
    <source>
        <strain evidence="3 4">Y10-2</strain>
    </source>
</reference>